<accession>A0A9W6HEF5</accession>
<dbReference type="AlphaFoldDB" id="A0A9W6HEF5"/>
<keyword evidence="2" id="KW-1185">Reference proteome</keyword>
<organism evidence="1 2">
    <name type="scientific">Microbacterium imperiale</name>
    <dbReference type="NCBI Taxonomy" id="33884"/>
    <lineage>
        <taxon>Bacteria</taxon>
        <taxon>Bacillati</taxon>
        <taxon>Actinomycetota</taxon>
        <taxon>Actinomycetes</taxon>
        <taxon>Micrococcales</taxon>
        <taxon>Microbacteriaceae</taxon>
        <taxon>Microbacterium</taxon>
    </lineage>
</organism>
<protein>
    <submittedName>
        <fullName evidence="1">Uncharacterized protein</fullName>
    </submittedName>
</protein>
<comment type="caution">
    <text evidence="1">The sequence shown here is derived from an EMBL/GenBank/DDBJ whole genome shotgun (WGS) entry which is preliminary data.</text>
</comment>
<dbReference type="RefSeq" id="WP_210005675.1">
    <property type="nucleotide sequence ID" value="NZ_BSEO01000001.1"/>
</dbReference>
<sequence>MDESLTVEDVKARTQAMELRIADGVPKELVDRVEQNEFGVLAVCDTSSVQDKLLHLGGSW</sequence>
<gene>
    <name evidence="1" type="ORF">GCM10017586_02250</name>
</gene>
<dbReference type="Proteomes" id="UP001142317">
    <property type="component" value="Unassembled WGS sequence"/>
</dbReference>
<evidence type="ECO:0000313" key="1">
    <source>
        <dbReference type="EMBL" id="GLJ78543.1"/>
    </source>
</evidence>
<reference evidence="1" key="1">
    <citation type="journal article" date="2014" name="Int. J. Syst. Evol. Microbiol.">
        <title>Complete genome sequence of Corynebacterium casei LMG S-19264T (=DSM 44701T), isolated from a smear-ripened cheese.</title>
        <authorList>
            <consortium name="US DOE Joint Genome Institute (JGI-PGF)"/>
            <person name="Walter F."/>
            <person name="Albersmeier A."/>
            <person name="Kalinowski J."/>
            <person name="Ruckert C."/>
        </authorList>
    </citation>
    <scope>NUCLEOTIDE SEQUENCE</scope>
    <source>
        <strain evidence="1">VKM Ac-1447</strain>
    </source>
</reference>
<dbReference type="EMBL" id="BSEO01000001">
    <property type="protein sequence ID" value="GLJ78543.1"/>
    <property type="molecule type" value="Genomic_DNA"/>
</dbReference>
<evidence type="ECO:0000313" key="2">
    <source>
        <dbReference type="Proteomes" id="UP001142317"/>
    </source>
</evidence>
<name>A0A9W6HEF5_9MICO</name>
<reference evidence="1" key="2">
    <citation type="submission" date="2023-01" db="EMBL/GenBank/DDBJ databases">
        <authorList>
            <person name="Sun Q."/>
            <person name="Evtushenko L."/>
        </authorList>
    </citation>
    <scope>NUCLEOTIDE SEQUENCE</scope>
    <source>
        <strain evidence="1">VKM Ac-1447</strain>
    </source>
</reference>
<proteinExistence type="predicted"/>